<dbReference type="InterPro" id="IPR000014">
    <property type="entry name" value="PAS"/>
</dbReference>
<dbReference type="SUPFAM" id="SSF55874">
    <property type="entry name" value="ATPase domain of HSP90 chaperone/DNA topoisomerase II/histidine kinase"/>
    <property type="match status" value="1"/>
</dbReference>
<keyword evidence="6" id="KW-0418">Kinase</keyword>
<dbReference type="Pfam" id="PF02518">
    <property type="entry name" value="HATPase_c"/>
    <property type="match status" value="1"/>
</dbReference>
<name>A0A154VYA4_9PROT</name>
<keyword evidence="8" id="KW-0902">Two-component regulatory system</keyword>
<dbReference type="Pfam" id="PF00072">
    <property type="entry name" value="Response_reg"/>
    <property type="match status" value="2"/>
</dbReference>
<dbReference type="Gene3D" id="1.10.287.130">
    <property type="match status" value="1"/>
</dbReference>
<dbReference type="Pfam" id="PF00512">
    <property type="entry name" value="HisKA"/>
    <property type="match status" value="1"/>
</dbReference>
<evidence type="ECO:0000256" key="2">
    <source>
        <dbReference type="ARBA" id="ARBA00012438"/>
    </source>
</evidence>
<protein>
    <recommendedName>
        <fullName evidence="2">histidine kinase</fullName>
        <ecNumber evidence="2">2.7.13.3</ecNumber>
    </recommendedName>
</protein>
<keyword evidence="4" id="KW-0808">Transferase</keyword>
<gene>
    <name evidence="13" type="ORF">AUP43_11145</name>
</gene>
<dbReference type="InterPro" id="IPR036097">
    <property type="entry name" value="HisK_dim/P_sf"/>
</dbReference>
<dbReference type="Gene3D" id="3.40.50.2300">
    <property type="match status" value="2"/>
</dbReference>
<evidence type="ECO:0000313" key="13">
    <source>
        <dbReference type="EMBL" id="KZD06193.1"/>
    </source>
</evidence>
<comment type="caution">
    <text evidence="13">The sequence shown here is derived from an EMBL/GenBank/DDBJ whole genome shotgun (WGS) entry which is preliminary data.</text>
</comment>
<dbReference type="InterPro" id="IPR036890">
    <property type="entry name" value="HATPase_C_sf"/>
</dbReference>
<evidence type="ECO:0000259" key="10">
    <source>
        <dbReference type="PROSITE" id="PS50109"/>
    </source>
</evidence>
<dbReference type="InterPro" id="IPR035965">
    <property type="entry name" value="PAS-like_dom_sf"/>
</dbReference>
<reference evidence="13 14" key="1">
    <citation type="submission" date="2015-12" db="EMBL/GenBank/DDBJ databases">
        <title>Genome sequence of Oceanibaculum pacificum MCCC 1A02656.</title>
        <authorList>
            <person name="Lu L."/>
            <person name="Lai Q."/>
            <person name="Shao Z."/>
            <person name="Qian P."/>
        </authorList>
    </citation>
    <scope>NUCLEOTIDE SEQUENCE [LARGE SCALE GENOMIC DNA]</scope>
    <source>
        <strain evidence="13 14">MCCC 1A02656</strain>
    </source>
</reference>
<feature type="modified residue" description="4-aspartylphosphate" evidence="9">
    <location>
        <position position="609"/>
    </location>
</feature>
<evidence type="ECO:0000256" key="4">
    <source>
        <dbReference type="ARBA" id="ARBA00022679"/>
    </source>
</evidence>
<dbReference type="CDD" id="cd16919">
    <property type="entry name" value="HATPase_CckA-like"/>
    <property type="match status" value="1"/>
</dbReference>
<evidence type="ECO:0000256" key="1">
    <source>
        <dbReference type="ARBA" id="ARBA00000085"/>
    </source>
</evidence>
<evidence type="ECO:0000313" key="14">
    <source>
        <dbReference type="Proteomes" id="UP000076400"/>
    </source>
</evidence>
<dbReference type="PROSITE" id="PS50112">
    <property type="entry name" value="PAS"/>
    <property type="match status" value="1"/>
</dbReference>
<dbReference type="SUPFAM" id="SSF52172">
    <property type="entry name" value="CheY-like"/>
    <property type="match status" value="2"/>
</dbReference>
<dbReference type="PANTHER" id="PTHR43065:SF46">
    <property type="entry name" value="C4-DICARBOXYLATE TRANSPORT SENSOR PROTEIN DCTB"/>
    <property type="match status" value="1"/>
</dbReference>
<dbReference type="NCBIfam" id="TIGR00229">
    <property type="entry name" value="sensory_box"/>
    <property type="match status" value="1"/>
</dbReference>
<evidence type="ECO:0000256" key="9">
    <source>
        <dbReference type="PROSITE-ProRule" id="PRU00169"/>
    </source>
</evidence>
<dbReference type="EC" id="2.7.13.3" evidence="2"/>
<organism evidence="13 14">
    <name type="scientific">Oceanibaculum pacificum</name>
    <dbReference type="NCBI Taxonomy" id="580166"/>
    <lineage>
        <taxon>Bacteria</taxon>
        <taxon>Pseudomonadati</taxon>
        <taxon>Pseudomonadota</taxon>
        <taxon>Alphaproteobacteria</taxon>
        <taxon>Rhodospirillales</taxon>
        <taxon>Oceanibaculaceae</taxon>
        <taxon>Oceanibaculum</taxon>
    </lineage>
</organism>
<evidence type="ECO:0000256" key="3">
    <source>
        <dbReference type="ARBA" id="ARBA00022553"/>
    </source>
</evidence>
<dbReference type="PROSITE" id="PS50109">
    <property type="entry name" value="HIS_KIN"/>
    <property type="match status" value="1"/>
</dbReference>
<dbReference type="InterPro" id="IPR004358">
    <property type="entry name" value="Sig_transdc_His_kin-like_C"/>
</dbReference>
<dbReference type="GO" id="GO:0005524">
    <property type="term" value="F:ATP binding"/>
    <property type="evidence" value="ECO:0007669"/>
    <property type="project" value="UniProtKB-KW"/>
</dbReference>
<dbReference type="InterPro" id="IPR005467">
    <property type="entry name" value="His_kinase_dom"/>
</dbReference>
<evidence type="ECO:0000256" key="5">
    <source>
        <dbReference type="ARBA" id="ARBA00022741"/>
    </source>
</evidence>
<dbReference type="STRING" id="580166.AUP43_11145"/>
<keyword evidence="5" id="KW-0547">Nucleotide-binding</keyword>
<dbReference type="InterPro" id="IPR003661">
    <property type="entry name" value="HisK_dim/P_dom"/>
</dbReference>
<dbReference type="CDD" id="cd18161">
    <property type="entry name" value="REC_hyHK_blue-like"/>
    <property type="match status" value="1"/>
</dbReference>
<evidence type="ECO:0000256" key="6">
    <source>
        <dbReference type="ARBA" id="ARBA00022777"/>
    </source>
</evidence>
<evidence type="ECO:0000259" key="12">
    <source>
        <dbReference type="PROSITE" id="PS50112"/>
    </source>
</evidence>
<dbReference type="GO" id="GO:0000155">
    <property type="term" value="F:phosphorelay sensor kinase activity"/>
    <property type="evidence" value="ECO:0007669"/>
    <property type="project" value="InterPro"/>
</dbReference>
<dbReference type="AlphaFoldDB" id="A0A154VYA4"/>
<dbReference type="SUPFAM" id="SSF55785">
    <property type="entry name" value="PYP-like sensor domain (PAS domain)"/>
    <property type="match status" value="1"/>
</dbReference>
<feature type="modified residue" description="4-aspartylphosphate" evidence="9">
    <location>
        <position position="32"/>
    </location>
</feature>
<accession>A0A154VYA4</accession>
<dbReference type="EMBL" id="LPXN01000125">
    <property type="protein sequence ID" value="KZD06193.1"/>
    <property type="molecule type" value="Genomic_DNA"/>
</dbReference>
<dbReference type="Proteomes" id="UP000076400">
    <property type="component" value="Unassembled WGS sequence"/>
</dbReference>
<evidence type="ECO:0000256" key="7">
    <source>
        <dbReference type="ARBA" id="ARBA00022840"/>
    </source>
</evidence>
<dbReference type="CDD" id="cd00082">
    <property type="entry name" value="HisKA"/>
    <property type="match status" value="1"/>
</dbReference>
<dbReference type="SMART" id="SM00387">
    <property type="entry name" value="HATPase_c"/>
    <property type="match status" value="1"/>
</dbReference>
<dbReference type="SMART" id="SM00448">
    <property type="entry name" value="REC"/>
    <property type="match status" value="2"/>
</dbReference>
<comment type="catalytic activity">
    <reaction evidence="1">
        <text>ATP + protein L-histidine = ADP + protein N-phospho-L-histidine.</text>
        <dbReference type="EC" id="2.7.13.3"/>
    </reaction>
</comment>
<dbReference type="SUPFAM" id="SSF47384">
    <property type="entry name" value="Homodimeric domain of signal transducing histidine kinase"/>
    <property type="match status" value="1"/>
</dbReference>
<dbReference type="PRINTS" id="PR00344">
    <property type="entry name" value="BCTRLSENSOR"/>
</dbReference>
<evidence type="ECO:0000259" key="11">
    <source>
        <dbReference type="PROSITE" id="PS50110"/>
    </source>
</evidence>
<dbReference type="Pfam" id="PF13426">
    <property type="entry name" value="PAS_9"/>
    <property type="match status" value="1"/>
</dbReference>
<feature type="domain" description="Histidine kinase" evidence="10">
    <location>
        <begin position="316"/>
        <end position="539"/>
    </location>
</feature>
<keyword evidence="3 9" id="KW-0597">Phosphoprotein</keyword>
<dbReference type="InterPro" id="IPR003594">
    <property type="entry name" value="HATPase_dom"/>
</dbReference>
<keyword evidence="7" id="KW-0067">ATP-binding</keyword>
<dbReference type="InterPro" id="IPR011006">
    <property type="entry name" value="CheY-like_superfamily"/>
</dbReference>
<feature type="domain" description="Response regulatory" evidence="11">
    <location>
        <begin position="1"/>
        <end position="99"/>
    </location>
</feature>
<dbReference type="Gene3D" id="3.30.565.10">
    <property type="entry name" value="Histidine kinase-like ATPase, C-terminal domain"/>
    <property type="match status" value="1"/>
</dbReference>
<dbReference type="PROSITE" id="PS50110">
    <property type="entry name" value="RESPONSE_REGULATORY"/>
    <property type="match status" value="2"/>
</dbReference>
<feature type="domain" description="PAS" evidence="12">
    <location>
        <begin position="178"/>
        <end position="247"/>
    </location>
</feature>
<proteinExistence type="predicted"/>
<dbReference type="InterPro" id="IPR001789">
    <property type="entry name" value="Sig_transdc_resp-reg_receiver"/>
</dbReference>
<evidence type="ECO:0000256" key="8">
    <source>
        <dbReference type="ARBA" id="ARBA00023012"/>
    </source>
</evidence>
<dbReference type="PANTHER" id="PTHR43065">
    <property type="entry name" value="SENSOR HISTIDINE KINASE"/>
    <property type="match status" value="1"/>
</dbReference>
<dbReference type="SMART" id="SM00091">
    <property type="entry name" value="PAS"/>
    <property type="match status" value="1"/>
</dbReference>
<dbReference type="Gene3D" id="3.30.450.20">
    <property type="entry name" value="PAS domain"/>
    <property type="match status" value="1"/>
</dbReference>
<feature type="domain" description="Response regulatory" evidence="11">
    <location>
        <begin position="559"/>
        <end position="675"/>
    </location>
</feature>
<keyword evidence="14" id="KW-1185">Reference proteome</keyword>
<sequence>MEAEGYAAEIAFDGESALKRIKAADFDLVISDIVMPGMSGYDLCRTLKGISDLSHVPVILLTTRKDPMDIFLGLECGADNFFTKPYDADRLIARIRNILYNKALRSRGKLKMGVEIALFGKTFLISSEKEQILDLLISTFEDTVQANIDLEKSKQELAAAKVKIEEYVYILENRMRASEAIHRVIVENVTQGIITIDETGKVTSFNPASEAIFGFSAEELLGECVDKLIPQSRRPSDQTMASFLRASQRVGQGPFETQGRHKDGSEFPIRLSLSESVLDSRGLFIGVVEDLKSQKAMEEQLHHAQKMEAVGQLTGGIAHDFNNLLTVILGNSELLVEELKDQEDERVSAEMIMTAAKRSADLTQRLLAFSRRQALKPQVLNVNDLLTGVEKLVQRTLGADISITVNYQGTPWPALADPAQLESAILNLCINARDAMPDGGSLTIETSNTYLDSAYAGSHMEVKSGEYVLIAVTDTGAGIPPDILRKVFDPFFTTKEKGKGTGLGLSMVYGFIKQSEGHVSIYSEVGHGTTVKLYLPKASQEVDPAEPVGEIALEQGGETILMVEDNELVRSHVETRLRKLGYNILTASNGPEALAIFRDRPDIDLLFTDIIMPGGMNGKQLADEARRIKPNIRTLFTSGYTENAINHQGRLESRVYLLSKPYSYADLARMIRIALTQNGGT</sequence>
<dbReference type="CDD" id="cd00130">
    <property type="entry name" value="PAS"/>
    <property type="match status" value="1"/>
</dbReference>
<dbReference type="SMART" id="SM00388">
    <property type="entry name" value="HisKA"/>
    <property type="match status" value="1"/>
</dbReference>